<dbReference type="RefSeq" id="WP_346073633.1">
    <property type="nucleotide sequence ID" value="NZ_BAAAHU010000042.1"/>
</dbReference>
<organism evidence="1 2">
    <name type="scientific">Streptomyces thermogriseus</name>
    <dbReference type="NCBI Taxonomy" id="75292"/>
    <lineage>
        <taxon>Bacteria</taxon>
        <taxon>Bacillati</taxon>
        <taxon>Actinomycetota</taxon>
        <taxon>Actinomycetes</taxon>
        <taxon>Kitasatosporales</taxon>
        <taxon>Streptomycetaceae</taxon>
        <taxon>Streptomyces</taxon>
    </lineage>
</organism>
<comment type="caution">
    <text evidence="1">The sequence shown here is derived from an EMBL/GenBank/DDBJ whole genome shotgun (WGS) entry which is preliminary data.</text>
</comment>
<reference evidence="2" key="1">
    <citation type="journal article" date="2019" name="Int. J. Syst. Evol. Microbiol.">
        <title>The Global Catalogue of Microorganisms (GCM) 10K type strain sequencing project: providing services to taxonomists for standard genome sequencing and annotation.</title>
        <authorList>
            <consortium name="The Broad Institute Genomics Platform"/>
            <consortium name="The Broad Institute Genome Sequencing Center for Infectious Disease"/>
            <person name="Wu L."/>
            <person name="Ma J."/>
        </authorList>
    </citation>
    <scope>NUCLEOTIDE SEQUENCE [LARGE SCALE GENOMIC DNA]</scope>
    <source>
        <strain evidence="2">JCM 11269</strain>
    </source>
</reference>
<name>A0ABP4DKE7_9ACTN</name>
<dbReference type="EMBL" id="BAAAHU010000042">
    <property type="protein sequence ID" value="GAA1013036.1"/>
    <property type="molecule type" value="Genomic_DNA"/>
</dbReference>
<dbReference type="Proteomes" id="UP001501072">
    <property type="component" value="Unassembled WGS sequence"/>
</dbReference>
<gene>
    <name evidence="1" type="ORF">GCM10009564_38530</name>
</gene>
<accession>A0ABP4DKE7</accession>
<proteinExistence type="predicted"/>
<dbReference type="Pfam" id="PF20218">
    <property type="entry name" value="DUF6578"/>
    <property type="match status" value="1"/>
</dbReference>
<sequence length="145" mass="16125">MTVRWVFYESWQMECCGTPFSVGQEVSWPLRPVDPEDVLGEHCDKEKYGGMLLVEQHLDPGPEITGRVRAIRLVHRVYEETGPGSRTFVPTPDEASLEAVDSCPERFGHEELPAEPGSRRHRGTTGVLVALDVPDAAPSAFPDRP</sequence>
<dbReference type="InterPro" id="IPR046485">
    <property type="entry name" value="DUF6578"/>
</dbReference>
<protein>
    <submittedName>
        <fullName evidence="1">Uncharacterized protein</fullName>
    </submittedName>
</protein>
<evidence type="ECO:0000313" key="1">
    <source>
        <dbReference type="EMBL" id="GAA1013036.1"/>
    </source>
</evidence>
<evidence type="ECO:0000313" key="2">
    <source>
        <dbReference type="Proteomes" id="UP001501072"/>
    </source>
</evidence>
<keyword evidence="2" id="KW-1185">Reference proteome</keyword>